<sequence length="178" mass="20521">MEATLKRPRKLKSLEACNWTIVIDGVLIDAYLNQEKLGNKNGSDGVQRQICELLKMKFGTSELRQNPKLLNGKTSQYYFMINWPNFLEKIEQQKSIKIQLLKMRAKKVANVQKRYGTTIEEIDHLVETNEVILEGFDDDEHHSNNSPTRPSVTNSQDASSSMTKKRIKKVIEYDTSMI</sequence>
<organism evidence="2 3">
    <name type="scientific">Pisum sativum</name>
    <name type="common">Garden pea</name>
    <name type="synonym">Lathyrus oleraceus</name>
    <dbReference type="NCBI Taxonomy" id="3888"/>
    <lineage>
        <taxon>Eukaryota</taxon>
        <taxon>Viridiplantae</taxon>
        <taxon>Streptophyta</taxon>
        <taxon>Embryophyta</taxon>
        <taxon>Tracheophyta</taxon>
        <taxon>Spermatophyta</taxon>
        <taxon>Magnoliopsida</taxon>
        <taxon>eudicotyledons</taxon>
        <taxon>Gunneridae</taxon>
        <taxon>Pentapetalae</taxon>
        <taxon>rosids</taxon>
        <taxon>fabids</taxon>
        <taxon>Fabales</taxon>
        <taxon>Fabaceae</taxon>
        <taxon>Papilionoideae</taxon>
        <taxon>50 kb inversion clade</taxon>
        <taxon>NPAAA clade</taxon>
        <taxon>Hologalegina</taxon>
        <taxon>IRL clade</taxon>
        <taxon>Fabeae</taxon>
        <taxon>Lathyrus</taxon>
    </lineage>
</organism>
<gene>
    <name evidence="2" type="ORF">KIW84_064301</name>
</gene>
<evidence type="ECO:0000313" key="2">
    <source>
        <dbReference type="EMBL" id="KAI5398859.1"/>
    </source>
</evidence>
<keyword evidence="3" id="KW-1185">Reference proteome</keyword>
<feature type="compositionally biased region" description="Polar residues" evidence="1">
    <location>
        <begin position="144"/>
        <end position="162"/>
    </location>
</feature>
<reference evidence="2 3" key="1">
    <citation type="journal article" date="2022" name="Nat. Genet.">
        <title>Improved pea reference genome and pan-genome highlight genomic features and evolutionary characteristics.</title>
        <authorList>
            <person name="Yang T."/>
            <person name="Liu R."/>
            <person name="Luo Y."/>
            <person name="Hu S."/>
            <person name="Wang D."/>
            <person name="Wang C."/>
            <person name="Pandey M.K."/>
            <person name="Ge S."/>
            <person name="Xu Q."/>
            <person name="Li N."/>
            <person name="Li G."/>
            <person name="Huang Y."/>
            <person name="Saxena R.K."/>
            <person name="Ji Y."/>
            <person name="Li M."/>
            <person name="Yan X."/>
            <person name="He Y."/>
            <person name="Liu Y."/>
            <person name="Wang X."/>
            <person name="Xiang C."/>
            <person name="Varshney R.K."/>
            <person name="Ding H."/>
            <person name="Gao S."/>
            <person name="Zong X."/>
        </authorList>
    </citation>
    <scope>NUCLEOTIDE SEQUENCE [LARGE SCALE GENOMIC DNA]</scope>
    <source>
        <strain evidence="2 3">cv. Zhongwan 6</strain>
    </source>
</reference>
<name>A0A9D5A801_PEA</name>
<feature type="region of interest" description="Disordered" evidence="1">
    <location>
        <begin position="137"/>
        <end position="165"/>
    </location>
</feature>
<evidence type="ECO:0000313" key="3">
    <source>
        <dbReference type="Proteomes" id="UP001058974"/>
    </source>
</evidence>
<dbReference type="AlphaFoldDB" id="A0A9D5A801"/>
<comment type="caution">
    <text evidence="2">The sequence shown here is derived from an EMBL/GenBank/DDBJ whole genome shotgun (WGS) entry which is preliminary data.</text>
</comment>
<accession>A0A9D5A801</accession>
<proteinExistence type="predicted"/>
<evidence type="ECO:0000256" key="1">
    <source>
        <dbReference type="SAM" id="MobiDB-lite"/>
    </source>
</evidence>
<dbReference type="EMBL" id="JAMSHJ010000006">
    <property type="protein sequence ID" value="KAI5398859.1"/>
    <property type="molecule type" value="Genomic_DNA"/>
</dbReference>
<dbReference type="Gramene" id="Psat06G0430100-T1">
    <property type="protein sequence ID" value="KAI5398859.1"/>
    <property type="gene ID" value="KIW84_064301"/>
</dbReference>
<protein>
    <submittedName>
        <fullName evidence="2">Uncharacterized protein</fullName>
    </submittedName>
</protein>
<dbReference type="Proteomes" id="UP001058974">
    <property type="component" value="Chromosome 6"/>
</dbReference>